<dbReference type="Gene3D" id="1.10.150.400">
    <property type="match status" value="1"/>
</dbReference>
<evidence type="ECO:0000313" key="2">
    <source>
        <dbReference type="Proteomes" id="UP000483379"/>
    </source>
</evidence>
<keyword evidence="2" id="KW-1185">Reference proteome</keyword>
<dbReference type="SUPFAM" id="SSF56784">
    <property type="entry name" value="HAD-like"/>
    <property type="match status" value="1"/>
</dbReference>
<sequence length="685" mass="77711">MIHSFDVFDTLITRRVATPRGVFVAMQRQLAAQHPELPRPLLERFAHERMHAEQSARIQAREQAPADTGLIPEEIDIEDVYRWLVSQHGLDADWIARFIEIELAAEERFIIGVPEMLARFRALVAKGERILLLSDMYLRRQDLARLLDKVDPALLQHASLYLSSEVKLNKASGLMFDHVAAQEGIAPGAIHHIGDNPHSDVRRARERGCQVTFFDACHLTLDESFERNEDDLGWQVSVGLFRESRLSLPTDAARVGGSYAAMVLLPFVLWVLDQAREAGRKRLYFFARDGQILLEIARRLSVEDLELRYLHVSRLALHRCVNTDFEAFLDWVFVSHQGMTIEDVAHRVTSDPGDLVDHLLGCVDAALSREDLLTDKQRMALRNRFKSDPDLRARVMGLVSSERERVLRYLDQEGLARLDDACVVDIGWSGSIQDSLLQVLRTHGSVDGGPLAGYYWGLQRHTLTDLGANLKSSFAFHPDSFWRDPAALRELVECFTAADHGSTLGYRENGGRIEPILNAEGPEVLAWGLRDFRRGVDFFVGRIIGMLGQDEILALMPYYFRRLEHLIQRPSRVLASAMGRFPYSPDPTGMLLPFAPPIDGLDAMRFQMSSGTRRGRITRWRQGSLANSDPWVRYLLSSKSTAFFALLKGLHPRGLVHLLPYPMISWVKRTFPAPMLRACRSILRI</sequence>
<dbReference type="AlphaFoldDB" id="A0A6M0JY64"/>
<accession>A0A6M0JY64</accession>
<dbReference type="InterPro" id="IPR023214">
    <property type="entry name" value="HAD_sf"/>
</dbReference>
<gene>
    <name evidence="1" type="ORF">G3446_03875</name>
</gene>
<dbReference type="Proteomes" id="UP000483379">
    <property type="component" value="Unassembled WGS sequence"/>
</dbReference>
<protein>
    <recommendedName>
        <fullName evidence="3">HAD family hydrolase</fullName>
    </recommendedName>
</protein>
<name>A0A6M0JY64_9GAMM</name>
<dbReference type="EMBL" id="JAAIJQ010000007">
    <property type="protein sequence ID" value="NEV61045.1"/>
    <property type="molecule type" value="Genomic_DNA"/>
</dbReference>
<comment type="caution">
    <text evidence="1">The sequence shown here is derived from an EMBL/GenBank/DDBJ whole genome shotgun (WGS) entry which is preliminary data.</text>
</comment>
<evidence type="ECO:0000313" key="1">
    <source>
        <dbReference type="EMBL" id="NEV61045.1"/>
    </source>
</evidence>
<organism evidence="1 2">
    <name type="scientific">Thiorhodococcus minor</name>
    <dbReference type="NCBI Taxonomy" id="57489"/>
    <lineage>
        <taxon>Bacteria</taxon>
        <taxon>Pseudomonadati</taxon>
        <taxon>Pseudomonadota</taxon>
        <taxon>Gammaproteobacteria</taxon>
        <taxon>Chromatiales</taxon>
        <taxon>Chromatiaceae</taxon>
        <taxon>Thiorhodococcus</taxon>
    </lineage>
</organism>
<proteinExistence type="predicted"/>
<dbReference type="RefSeq" id="WP_164451089.1">
    <property type="nucleotide sequence ID" value="NZ_JAAIJQ010000007.1"/>
</dbReference>
<dbReference type="InterPro" id="IPR036412">
    <property type="entry name" value="HAD-like_sf"/>
</dbReference>
<dbReference type="Gene3D" id="3.40.50.1000">
    <property type="entry name" value="HAD superfamily/HAD-like"/>
    <property type="match status" value="1"/>
</dbReference>
<evidence type="ECO:0008006" key="3">
    <source>
        <dbReference type="Google" id="ProtNLM"/>
    </source>
</evidence>
<reference evidence="1 2" key="1">
    <citation type="submission" date="2020-02" db="EMBL/GenBank/DDBJ databases">
        <title>Genome sequences of Thiorhodococcus mannitoliphagus and Thiorhodococcus minor, purple sulfur photosynthetic bacteria in the gammaproteobacterial family, Chromatiaceae.</title>
        <authorList>
            <person name="Aviles F.A."/>
            <person name="Meyer T.E."/>
            <person name="Kyndt J.A."/>
        </authorList>
    </citation>
    <scope>NUCLEOTIDE SEQUENCE [LARGE SCALE GENOMIC DNA]</scope>
    <source>
        <strain evidence="1 2">DSM 11518</strain>
    </source>
</reference>